<evidence type="ECO:0000313" key="2">
    <source>
        <dbReference type="EMBL" id="OCT11134.1"/>
    </source>
</evidence>
<keyword evidence="1" id="KW-0175">Coiled coil</keyword>
<proteinExistence type="predicted"/>
<evidence type="ECO:0000256" key="1">
    <source>
        <dbReference type="SAM" id="Coils"/>
    </source>
</evidence>
<gene>
    <name evidence="2" type="ORF">A8709_05455</name>
</gene>
<dbReference type="STRING" id="512399.A8709_05455"/>
<dbReference type="EMBL" id="LYPC01000028">
    <property type="protein sequence ID" value="OCT11134.1"/>
    <property type="molecule type" value="Genomic_DNA"/>
</dbReference>
<reference evidence="3" key="1">
    <citation type="submission" date="2016-05" db="EMBL/GenBank/DDBJ databases">
        <title>Paenibacillus oryzae. sp. nov., isolated from the rice root.</title>
        <authorList>
            <person name="Zhang J."/>
            <person name="Zhang X."/>
        </authorList>
    </citation>
    <scope>NUCLEOTIDE SEQUENCE [LARGE SCALE GENOMIC DNA]</scope>
    <source>
        <strain evidence="3">KCTC13222</strain>
    </source>
</reference>
<keyword evidence="3" id="KW-1185">Reference proteome</keyword>
<organism evidence="2 3">
    <name type="scientific">Paenibacillus pectinilyticus</name>
    <dbReference type="NCBI Taxonomy" id="512399"/>
    <lineage>
        <taxon>Bacteria</taxon>
        <taxon>Bacillati</taxon>
        <taxon>Bacillota</taxon>
        <taxon>Bacilli</taxon>
        <taxon>Bacillales</taxon>
        <taxon>Paenibacillaceae</taxon>
        <taxon>Paenibacillus</taxon>
    </lineage>
</organism>
<evidence type="ECO:0000313" key="3">
    <source>
        <dbReference type="Proteomes" id="UP000093309"/>
    </source>
</evidence>
<sequence>MEELLNKMMLQLERMDAKIDRIQHTMESHHLENIDSNNRLLKVIHSMNDRLDFQRNKITKIEEDIYLLKQKH</sequence>
<feature type="coiled-coil region" evidence="1">
    <location>
        <begin position="5"/>
        <end position="64"/>
    </location>
</feature>
<protein>
    <submittedName>
        <fullName evidence="2">Uncharacterized protein</fullName>
    </submittedName>
</protein>
<name>A0A1C0ZSS2_9BACL</name>
<dbReference type="AlphaFoldDB" id="A0A1C0ZSS2"/>
<dbReference type="Proteomes" id="UP000093309">
    <property type="component" value="Unassembled WGS sequence"/>
</dbReference>
<accession>A0A1C0ZSS2</accession>
<comment type="caution">
    <text evidence="2">The sequence shown here is derived from an EMBL/GenBank/DDBJ whole genome shotgun (WGS) entry which is preliminary data.</text>
</comment>